<keyword evidence="4 7" id="KW-0812">Transmembrane</keyword>
<proteinExistence type="inferred from homology"/>
<evidence type="ECO:0000259" key="8">
    <source>
        <dbReference type="PROSITE" id="PS50928"/>
    </source>
</evidence>
<dbReference type="Gene3D" id="1.10.3720.10">
    <property type="entry name" value="MetI-like"/>
    <property type="match status" value="1"/>
</dbReference>
<dbReference type="PANTHER" id="PTHR30151">
    <property type="entry name" value="ALKANE SULFONATE ABC TRANSPORTER-RELATED, MEMBRANE SUBUNIT"/>
    <property type="match status" value="1"/>
</dbReference>
<keyword evidence="5 7" id="KW-1133">Transmembrane helix</keyword>
<protein>
    <submittedName>
        <fullName evidence="9">ABC transporter permease</fullName>
    </submittedName>
</protein>
<feature type="transmembrane region" description="Helical" evidence="7">
    <location>
        <begin position="325"/>
        <end position="343"/>
    </location>
</feature>
<dbReference type="SUPFAM" id="SSF161098">
    <property type="entry name" value="MetI-like"/>
    <property type="match status" value="1"/>
</dbReference>
<gene>
    <name evidence="10" type="ORF">HJ526_15405</name>
    <name evidence="9" type="ORF">HJ536_14570</name>
</gene>
<evidence type="ECO:0000313" key="11">
    <source>
        <dbReference type="Proteomes" id="UP000523601"/>
    </source>
</evidence>
<dbReference type="EMBL" id="JABCJE010000007">
    <property type="protein sequence ID" value="NVO24587.1"/>
    <property type="molecule type" value="Genomic_DNA"/>
</dbReference>
<accession>A0A850Q4F6</accession>
<feature type="transmembrane region" description="Helical" evidence="7">
    <location>
        <begin position="274"/>
        <end position="305"/>
    </location>
</feature>
<keyword evidence="2 7" id="KW-0813">Transport</keyword>
<dbReference type="InterPro" id="IPR000515">
    <property type="entry name" value="MetI-like"/>
</dbReference>
<dbReference type="Pfam" id="PF00528">
    <property type="entry name" value="BPD_transp_1"/>
    <property type="match status" value="1"/>
</dbReference>
<evidence type="ECO:0000256" key="1">
    <source>
        <dbReference type="ARBA" id="ARBA00004651"/>
    </source>
</evidence>
<dbReference type="Proteomes" id="UP000592216">
    <property type="component" value="Unassembled WGS sequence"/>
</dbReference>
<evidence type="ECO:0000313" key="12">
    <source>
        <dbReference type="Proteomes" id="UP000592216"/>
    </source>
</evidence>
<feature type="transmembrane region" description="Helical" evidence="7">
    <location>
        <begin position="160"/>
        <end position="180"/>
    </location>
</feature>
<organism evidence="9 12">
    <name type="scientific">Donghicola mangrovi</name>
    <dbReference type="NCBI Taxonomy" id="2729614"/>
    <lineage>
        <taxon>Bacteria</taxon>
        <taxon>Pseudomonadati</taxon>
        <taxon>Pseudomonadota</taxon>
        <taxon>Alphaproteobacteria</taxon>
        <taxon>Rhodobacterales</taxon>
        <taxon>Roseobacteraceae</taxon>
        <taxon>Donghicola</taxon>
    </lineage>
</organism>
<feature type="transmembrane region" description="Helical" evidence="7">
    <location>
        <begin position="230"/>
        <end position="253"/>
    </location>
</feature>
<feature type="transmembrane region" description="Helical" evidence="7">
    <location>
        <begin position="60"/>
        <end position="80"/>
    </location>
</feature>
<evidence type="ECO:0000313" key="9">
    <source>
        <dbReference type="EMBL" id="NVO24587.1"/>
    </source>
</evidence>
<dbReference type="Proteomes" id="UP000523601">
    <property type="component" value="Unassembled WGS sequence"/>
</dbReference>
<reference evidence="11 12" key="1">
    <citation type="submission" date="2020-04" db="EMBL/GenBank/DDBJ databases">
        <title>Donghicola sp., a member of the Rhodobacteraceae family isolated from mangrove forest in Thailand.</title>
        <authorList>
            <person name="Charoenyingcharoen P."/>
            <person name="Yukphan P."/>
        </authorList>
    </citation>
    <scope>NUCLEOTIDE SEQUENCE [LARGE SCALE GENOMIC DNA]</scope>
    <source>
        <strain evidence="9 12">B5-SW-15</strain>
        <strain evidence="10 11">C2-DW-16</strain>
    </source>
</reference>
<evidence type="ECO:0000256" key="4">
    <source>
        <dbReference type="ARBA" id="ARBA00022692"/>
    </source>
</evidence>
<dbReference type="GO" id="GO:0055085">
    <property type="term" value="P:transmembrane transport"/>
    <property type="evidence" value="ECO:0007669"/>
    <property type="project" value="InterPro"/>
</dbReference>
<evidence type="ECO:0000256" key="6">
    <source>
        <dbReference type="ARBA" id="ARBA00023136"/>
    </source>
</evidence>
<dbReference type="CDD" id="cd06261">
    <property type="entry name" value="TM_PBP2"/>
    <property type="match status" value="1"/>
</dbReference>
<dbReference type="RefSeq" id="WP_176855501.1">
    <property type="nucleotide sequence ID" value="NZ_JABCJD010000008.1"/>
</dbReference>
<comment type="similarity">
    <text evidence="7">Belongs to the binding-protein-dependent transport system permease family.</text>
</comment>
<evidence type="ECO:0000313" key="10">
    <source>
        <dbReference type="EMBL" id="NVO28816.1"/>
    </source>
</evidence>
<feature type="domain" description="ABC transmembrane type-1" evidence="8">
    <location>
        <begin position="153"/>
        <end position="347"/>
    </location>
</feature>
<dbReference type="GO" id="GO:0005886">
    <property type="term" value="C:plasma membrane"/>
    <property type="evidence" value="ECO:0007669"/>
    <property type="project" value="UniProtKB-SubCell"/>
</dbReference>
<comment type="subcellular location">
    <subcellularLocation>
        <location evidence="1 7">Cell membrane</location>
        <topology evidence="1 7">Multi-pass membrane protein</topology>
    </subcellularLocation>
</comment>
<evidence type="ECO:0000256" key="5">
    <source>
        <dbReference type="ARBA" id="ARBA00022989"/>
    </source>
</evidence>
<evidence type="ECO:0000256" key="3">
    <source>
        <dbReference type="ARBA" id="ARBA00022475"/>
    </source>
</evidence>
<feature type="transmembrane region" description="Helical" evidence="7">
    <location>
        <begin position="201"/>
        <end position="218"/>
    </location>
</feature>
<dbReference type="AlphaFoldDB" id="A0A850Q4F6"/>
<comment type="caution">
    <text evidence="9">The sequence shown here is derived from an EMBL/GenBank/DDBJ whole genome shotgun (WGS) entry which is preliminary data.</text>
</comment>
<keyword evidence="6 7" id="KW-0472">Membrane</keyword>
<dbReference type="PANTHER" id="PTHR30151:SF7">
    <property type="entry name" value="NITRATE IMPORT PERMEASE PROTEIN NRTB"/>
    <property type="match status" value="1"/>
</dbReference>
<sequence>MTIADPEFAAAQAREARRAKLFTRINSADKWLTVLGLGWVTPILRAAAGDNPKGQAKEIWRLLGMPVIAILAFLMLWATLAPQVQTSLGAVPGPVAVWEEAVNLHADAQAKAAKQAKFEAQVAARNEKLIAAGRADEVKVVAYTGAPSYYQQIWTSIKTVFFGFLLATIVAVPLGIMAGLSPYANAALNPIIQIFKPVSPLAWLPIVTMVVSATYTTTDGWFAKSFLTSAITVTLCSLWPTLINTALGVASIDKDLVNVSKVLKMNTWTKITKLVLPSSLPLIFTGLRLSLGVGWMVLIAAEMLAQNPGLGKFVWDEFQNGSSSSLARIMVAVFTIGIIGFALDRLMYAIQAAFTFSNNR</sequence>
<keyword evidence="3" id="KW-1003">Cell membrane</keyword>
<dbReference type="EMBL" id="JABCJD010000008">
    <property type="protein sequence ID" value="NVO28816.1"/>
    <property type="molecule type" value="Genomic_DNA"/>
</dbReference>
<evidence type="ECO:0000256" key="2">
    <source>
        <dbReference type="ARBA" id="ARBA00022448"/>
    </source>
</evidence>
<dbReference type="PROSITE" id="PS50928">
    <property type="entry name" value="ABC_TM1"/>
    <property type="match status" value="1"/>
</dbReference>
<name>A0A850Q4F6_9RHOB</name>
<dbReference type="InterPro" id="IPR035906">
    <property type="entry name" value="MetI-like_sf"/>
</dbReference>
<evidence type="ECO:0000256" key="7">
    <source>
        <dbReference type="RuleBase" id="RU363032"/>
    </source>
</evidence>
<keyword evidence="11" id="KW-1185">Reference proteome</keyword>